<proteinExistence type="predicted"/>
<keyword evidence="2" id="KW-1185">Reference proteome</keyword>
<dbReference type="AlphaFoldDB" id="A0A964WX20"/>
<dbReference type="EMBL" id="JAAABI010000001">
    <property type="protein sequence ID" value="NAY91358.1"/>
    <property type="molecule type" value="Genomic_DNA"/>
</dbReference>
<name>A0A964WX20_9FLAO</name>
<evidence type="ECO:0000313" key="2">
    <source>
        <dbReference type="Proteomes" id="UP000667650"/>
    </source>
</evidence>
<sequence>MNATKSNPRTAFLLGVGLDKLHNESREWLSTIAFWKDETKFFARILKKKDFKNHTTSEYGKILNNLDKVHADLFDYLSDDIIAHEKLLARLIKGEKGIADEDYREQHHKLSSRMDTFTNDFRVFKKMVFGYVTAL</sequence>
<accession>A0A964WX20</accession>
<organism evidence="1 2">
    <name type="scientific">Flagellimonas ochracea</name>
    <dbReference type="NCBI Taxonomy" id="2696472"/>
    <lineage>
        <taxon>Bacteria</taxon>
        <taxon>Pseudomonadati</taxon>
        <taxon>Bacteroidota</taxon>
        <taxon>Flavobacteriia</taxon>
        <taxon>Flavobacteriales</taxon>
        <taxon>Flavobacteriaceae</taxon>
        <taxon>Flagellimonas</taxon>
    </lineage>
</organism>
<gene>
    <name evidence="1" type="ORF">GTQ34_05445</name>
</gene>
<comment type="caution">
    <text evidence="1">The sequence shown here is derived from an EMBL/GenBank/DDBJ whole genome shotgun (WGS) entry which is preliminary data.</text>
</comment>
<evidence type="ECO:0000313" key="1">
    <source>
        <dbReference type="EMBL" id="NAY91358.1"/>
    </source>
</evidence>
<dbReference type="Proteomes" id="UP000667650">
    <property type="component" value="Unassembled WGS sequence"/>
</dbReference>
<protein>
    <submittedName>
        <fullName evidence="1">Uncharacterized protein</fullName>
    </submittedName>
</protein>
<reference evidence="1" key="1">
    <citation type="submission" date="2020-01" db="EMBL/GenBank/DDBJ databases">
        <title>Muricauda ochracea sp. nov., isolated from a tidal flat of Garorim bay in Korea.</title>
        <authorList>
            <person name="Kim D."/>
            <person name="Yoo Y."/>
            <person name="Kim J.-J."/>
        </authorList>
    </citation>
    <scope>NUCLEOTIDE SEQUENCE</scope>
    <source>
        <strain evidence="1">JGD-17</strain>
    </source>
</reference>